<dbReference type="GO" id="GO:0051129">
    <property type="term" value="P:negative regulation of cellular component organization"/>
    <property type="evidence" value="ECO:0007669"/>
    <property type="project" value="UniProtKB-ARBA"/>
</dbReference>
<evidence type="ECO:0000313" key="37">
    <source>
        <dbReference type="Proteomes" id="UP001174909"/>
    </source>
</evidence>
<comment type="subcellular location">
    <subcellularLocation>
        <location evidence="7">Cell projection</location>
        <location evidence="7">Axon</location>
    </subcellularLocation>
    <subcellularLocation>
        <location evidence="4">Cell projection</location>
        <location evidence="4">Dendrite</location>
    </subcellularLocation>
    <subcellularLocation>
        <location evidence="2">Cytoplasm</location>
        <location evidence="2">Cytoskeleton</location>
        <location evidence="2">Cilium basal body</location>
    </subcellularLocation>
    <subcellularLocation>
        <location evidence="5">Cytoplasm</location>
        <location evidence="5">Cytoskeleton</location>
        <location evidence="5">Microtubule organizing center</location>
        <location evidence="5">Centrosome</location>
    </subcellularLocation>
    <subcellularLocation>
        <location evidence="3">Nucleus</location>
    </subcellularLocation>
    <subcellularLocation>
        <location evidence="6">Perikaryon</location>
    </subcellularLocation>
</comment>
<dbReference type="Gene3D" id="3.40.800.20">
    <property type="entry name" value="Histone deacetylase domain"/>
    <property type="match status" value="1"/>
</dbReference>
<evidence type="ECO:0000256" key="8">
    <source>
        <dbReference type="ARBA" id="ARBA00004906"/>
    </source>
</evidence>
<dbReference type="InterPro" id="IPR000286">
    <property type="entry name" value="HDACs"/>
</dbReference>
<protein>
    <recommendedName>
        <fullName evidence="31">Protein deacetylase HDAC6</fullName>
    </recommendedName>
    <alternativeName>
        <fullName evidence="32">Tubulin-lysine deacetylase HDAC6</fullName>
    </alternativeName>
</protein>
<dbReference type="PROSITE" id="PS50271">
    <property type="entry name" value="ZF_UBP"/>
    <property type="match status" value="1"/>
</dbReference>
<dbReference type="InterPro" id="IPR023801">
    <property type="entry name" value="His_deacetylse_dom"/>
</dbReference>
<keyword evidence="20" id="KW-0862">Zinc</keyword>
<dbReference type="GO" id="GO:0003779">
    <property type="term" value="F:actin binding"/>
    <property type="evidence" value="ECO:0007669"/>
    <property type="project" value="UniProtKB-KW"/>
</dbReference>
<evidence type="ECO:0000256" key="2">
    <source>
        <dbReference type="ARBA" id="ARBA00004120"/>
    </source>
</evidence>
<evidence type="ECO:0000256" key="14">
    <source>
        <dbReference type="ARBA" id="ARBA00022679"/>
    </source>
</evidence>
<keyword evidence="22" id="KW-0156">Chromatin regulator</keyword>
<dbReference type="GO" id="GO:0016787">
    <property type="term" value="F:hydrolase activity"/>
    <property type="evidence" value="ECO:0007669"/>
    <property type="project" value="UniProtKB-KW"/>
</dbReference>
<dbReference type="SUPFAM" id="SSF57850">
    <property type="entry name" value="RING/U-box"/>
    <property type="match status" value="1"/>
</dbReference>
<feature type="non-terminal residue" evidence="36">
    <location>
        <position position="1"/>
    </location>
</feature>
<reference evidence="36" key="1">
    <citation type="submission" date="2023-03" db="EMBL/GenBank/DDBJ databases">
        <authorList>
            <person name="Steffen K."/>
            <person name="Cardenas P."/>
        </authorList>
    </citation>
    <scope>NUCLEOTIDE SEQUENCE</scope>
</reference>
<keyword evidence="13" id="KW-0597">Phosphoprotein</keyword>
<keyword evidence="11" id="KW-0963">Cytoplasm</keyword>
<evidence type="ECO:0000256" key="24">
    <source>
        <dbReference type="ARBA" id="ARBA00023163"/>
    </source>
</evidence>
<evidence type="ECO:0000256" key="26">
    <source>
        <dbReference type="ARBA" id="ARBA00023212"/>
    </source>
</evidence>
<dbReference type="FunFam" id="3.40.800.20:FF:000005">
    <property type="entry name" value="histone deacetylase 6"/>
    <property type="match status" value="1"/>
</dbReference>
<evidence type="ECO:0000256" key="10">
    <source>
        <dbReference type="ARBA" id="ARBA00022481"/>
    </source>
</evidence>
<evidence type="ECO:0000256" key="11">
    <source>
        <dbReference type="ARBA" id="ARBA00022490"/>
    </source>
</evidence>
<dbReference type="Pfam" id="PF00850">
    <property type="entry name" value="Hist_deacetyl"/>
    <property type="match status" value="1"/>
</dbReference>
<evidence type="ECO:0000256" key="28">
    <source>
        <dbReference type="ARBA" id="ARBA00023273"/>
    </source>
</evidence>
<evidence type="ECO:0000256" key="18">
    <source>
        <dbReference type="ARBA" id="ARBA00022786"/>
    </source>
</evidence>
<keyword evidence="10" id="KW-0488">Methylation</keyword>
<dbReference type="GO" id="GO:0006950">
    <property type="term" value="P:response to stress"/>
    <property type="evidence" value="ECO:0007669"/>
    <property type="project" value="UniProtKB-ARBA"/>
</dbReference>
<feature type="compositionally biased region" description="Basic and acidic residues" evidence="34">
    <location>
        <begin position="426"/>
        <end position="440"/>
    </location>
</feature>
<dbReference type="Gene3D" id="3.30.40.10">
    <property type="entry name" value="Zinc/RING finger domain, C3HC4 (zinc finger)"/>
    <property type="match status" value="1"/>
</dbReference>
<evidence type="ECO:0000256" key="13">
    <source>
        <dbReference type="ARBA" id="ARBA00022553"/>
    </source>
</evidence>
<organism evidence="36 37">
    <name type="scientific">Geodia barretti</name>
    <name type="common">Barrett's horny sponge</name>
    <dbReference type="NCBI Taxonomy" id="519541"/>
    <lineage>
        <taxon>Eukaryota</taxon>
        <taxon>Metazoa</taxon>
        <taxon>Porifera</taxon>
        <taxon>Demospongiae</taxon>
        <taxon>Heteroscleromorpha</taxon>
        <taxon>Tetractinellida</taxon>
        <taxon>Astrophorina</taxon>
        <taxon>Geodiidae</taxon>
        <taxon>Geodia</taxon>
    </lineage>
</organism>
<keyword evidence="19" id="KW-0378">Hydrolase</keyword>
<evidence type="ECO:0000256" key="22">
    <source>
        <dbReference type="ARBA" id="ARBA00022853"/>
    </source>
</evidence>
<dbReference type="GO" id="GO:0016740">
    <property type="term" value="F:transferase activity"/>
    <property type="evidence" value="ECO:0007669"/>
    <property type="project" value="UniProtKB-KW"/>
</dbReference>
<evidence type="ECO:0000256" key="25">
    <source>
        <dbReference type="ARBA" id="ARBA00023203"/>
    </source>
</evidence>
<dbReference type="InterPro" id="IPR037138">
    <property type="entry name" value="His_deacetylse_dom_sf"/>
</dbReference>
<evidence type="ECO:0000256" key="12">
    <source>
        <dbReference type="ARBA" id="ARBA00022491"/>
    </source>
</evidence>
<evidence type="ECO:0000256" key="23">
    <source>
        <dbReference type="ARBA" id="ARBA00023015"/>
    </source>
</evidence>
<keyword evidence="23" id="KW-0805">Transcription regulation</keyword>
<dbReference type="InterPro" id="IPR013083">
    <property type="entry name" value="Znf_RING/FYVE/PHD"/>
</dbReference>
<evidence type="ECO:0000256" key="5">
    <source>
        <dbReference type="ARBA" id="ARBA00004300"/>
    </source>
</evidence>
<sequence length="583" mass="64464">RDDGGLSAGKRGEFGEAFCSRTPRWRCHFVPPQGLGDRPFASKAHEPCSKPGLLYDARMREHENEGNPSHPESPDRISRIWSLLRERGLVERCCLVEAREATKEEILKIHSEEHYVTMETTREKSTEELREMARDYNSVYLHKLIFPCALLAAGSVIEMTEKVLQGKLPSGVTVVRPPGHHAVTEKCMGFCIFNSVAIAAKVAIDNHNISRILIVDWDVHHGNATQEQFYDDKRVLYFSLHRYDNAMFYPKSTAAGPTHMGGVSAKGYNVNMAWSGKMMGDPEYLAAFHHLLLPIASEFNPELVLVSCGLDAAKDDPLGRYHVSPVGYAHMTHLLRGLAGGKMVVAHEGGYNLKSISESMAAIVSVLLGDPLPCLPDKMVPNDDAVDCIRAVVSAQIPYWKSLRIFGSVGAKEMQYFDNSPDFEEPESHDQTQESRDRSGDVGGASGGNEDIGDSLLSNLREMAIGETMMFAVTPKSDCEHLTTLSPKPLPPDIASHRCEECNEEREPWVCLQCHHVYCGRYVNGHMLGHSGGSAHPLAISLADISVWCFLCDSYIHHPSLTPAKSSVHLSKFGEHPSSGQQH</sequence>
<keyword evidence="12" id="KW-0678">Repressor</keyword>
<dbReference type="GO" id="GO:0005813">
    <property type="term" value="C:centrosome"/>
    <property type="evidence" value="ECO:0007669"/>
    <property type="project" value="UniProtKB-SubCell"/>
</dbReference>
<dbReference type="PANTHER" id="PTHR10625">
    <property type="entry name" value="HISTONE DEACETYLASE HDAC1-RELATED"/>
    <property type="match status" value="1"/>
</dbReference>
<dbReference type="GO" id="GO:0120025">
    <property type="term" value="C:plasma membrane bounded cell projection"/>
    <property type="evidence" value="ECO:0007669"/>
    <property type="project" value="UniProtKB-ARBA"/>
</dbReference>
<comment type="pathway">
    <text evidence="8">Protein modification; protein ubiquitination.</text>
</comment>
<dbReference type="Proteomes" id="UP001174909">
    <property type="component" value="Unassembled WGS sequence"/>
</dbReference>
<keyword evidence="15" id="KW-0479">Metal-binding</keyword>
<dbReference type="InterPro" id="IPR001607">
    <property type="entry name" value="Znf_UBP"/>
</dbReference>
<comment type="caution">
    <text evidence="36">The sequence shown here is derived from an EMBL/GenBank/DDBJ whole genome shotgun (WGS) entry which is preliminary data.</text>
</comment>
<gene>
    <name evidence="36" type="ORF">GBAR_LOCUS5933</name>
</gene>
<dbReference type="Pfam" id="PF02148">
    <property type="entry name" value="zf-UBP"/>
    <property type="match status" value="1"/>
</dbReference>
<evidence type="ECO:0000256" key="21">
    <source>
        <dbReference type="ARBA" id="ARBA00022843"/>
    </source>
</evidence>
<keyword evidence="27" id="KW-0539">Nucleus</keyword>
<name>A0AA35RC09_GEOBA</name>
<keyword evidence="37" id="KW-1185">Reference proteome</keyword>
<dbReference type="GO" id="GO:0004407">
    <property type="term" value="F:histone deacetylase activity"/>
    <property type="evidence" value="ECO:0007669"/>
    <property type="project" value="TreeGrafter"/>
</dbReference>
<evidence type="ECO:0000256" key="30">
    <source>
        <dbReference type="ARBA" id="ARBA00050910"/>
    </source>
</evidence>
<comment type="cofactor">
    <cofactor evidence="1">
        <name>Zn(2+)</name>
        <dbReference type="ChEBI" id="CHEBI:29105"/>
    </cofactor>
</comment>
<evidence type="ECO:0000256" key="17">
    <source>
        <dbReference type="ARBA" id="ARBA00022771"/>
    </source>
</evidence>
<evidence type="ECO:0000256" key="9">
    <source>
        <dbReference type="ARBA" id="ARBA00007738"/>
    </source>
</evidence>
<dbReference type="GO" id="GO:0040029">
    <property type="term" value="P:epigenetic regulation of gene expression"/>
    <property type="evidence" value="ECO:0007669"/>
    <property type="project" value="TreeGrafter"/>
</dbReference>
<evidence type="ECO:0000259" key="35">
    <source>
        <dbReference type="PROSITE" id="PS50271"/>
    </source>
</evidence>
<keyword evidence="16" id="KW-0677">Repeat</keyword>
<keyword evidence="28" id="KW-0966">Cell projection</keyword>
<evidence type="ECO:0000256" key="29">
    <source>
        <dbReference type="ARBA" id="ARBA00049136"/>
    </source>
</evidence>
<keyword evidence="17 33" id="KW-0863">Zinc-finger</keyword>
<evidence type="ECO:0000256" key="16">
    <source>
        <dbReference type="ARBA" id="ARBA00022737"/>
    </source>
</evidence>
<comment type="catalytic activity">
    <reaction evidence="30">
        <text>N(6)-acetyl-L-lysyl-[alpha-tubulin] + H2O = L-lysyl-[alpha-tubulin] + acetate</text>
        <dbReference type="Rhea" id="RHEA:21548"/>
        <dbReference type="Rhea" id="RHEA-COMP:11278"/>
        <dbReference type="Rhea" id="RHEA-COMP:11279"/>
        <dbReference type="ChEBI" id="CHEBI:15377"/>
        <dbReference type="ChEBI" id="CHEBI:29969"/>
        <dbReference type="ChEBI" id="CHEBI:30089"/>
        <dbReference type="ChEBI" id="CHEBI:61930"/>
    </reaction>
    <physiologicalReaction direction="left-to-right" evidence="30">
        <dbReference type="Rhea" id="RHEA:21549"/>
    </physiologicalReaction>
</comment>
<comment type="similarity">
    <text evidence="9">Belongs to the histone deacetylase family. HD type 2 subfamily.</text>
</comment>
<evidence type="ECO:0000256" key="27">
    <source>
        <dbReference type="ARBA" id="ARBA00023242"/>
    </source>
</evidence>
<comment type="catalytic activity">
    <reaction evidence="29">
        <text>N(6)-acetyl-L-lysyl-[protein] + H2O = L-lysyl-[protein] + acetate</text>
        <dbReference type="Rhea" id="RHEA:58108"/>
        <dbReference type="Rhea" id="RHEA-COMP:9752"/>
        <dbReference type="Rhea" id="RHEA-COMP:10731"/>
        <dbReference type="ChEBI" id="CHEBI:15377"/>
        <dbReference type="ChEBI" id="CHEBI:29969"/>
        <dbReference type="ChEBI" id="CHEBI:30089"/>
        <dbReference type="ChEBI" id="CHEBI:61930"/>
    </reaction>
    <physiologicalReaction direction="left-to-right" evidence="29">
        <dbReference type="Rhea" id="RHEA:58109"/>
    </physiologicalReaction>
</comment>
<dbReference type="SUPFAM" id="SSF52768">
    <property type="entry name" value="Arginase/deacetylase"/>
    <property type="match status" value="1"/>
</dbReference>
<evidence type="ECO:0000256" key="33">
    <source>
        <dbReference type="PROSITE-ProRule" id="PRU00502"/>
    </source>
</evidence>
<dbReference type="PRINTS" id="PR01270">
    <property type="entry name" value="HDASUPER"/>
</dbReference>
<accession>A0AA35RC09</accession>
<dbReference type="AlphaFoldDB" id="A0AA35RC09"/>
<keyword evidence="18" id="KW-0833">Ubl conjugation pathway</keyword>
<dbReference type="SMART" id="SM00290">
    <property type="entry name" value="ZnF_UBP"/>
    <property type="match status" value="1"/>
</dbReference>
<evidence type="ECO:0000256" key="4">
    <source>
        <dbReference type="ARBA" id="ARBA00004279"/>
    </source>
</evidence>
<evidence type="ECO:0000256" key="1">
    <source>
        <dbReference type="ARBA" id="ARBA00001947"/>
    </source>
</evidence>
<dbReference type="EMBL" id="CASHTH010000888">
    <property type="protein sequence ID" value="CAI8008675.1"/>
    <property type="molecule type" value="Genomic_DNA"/>
</dbReference>
<evidence type="ECO:0000256" key="19">
    <source>
        <dbReference type="ARBA" id="ARBA00022801"/>
    </source>
</evidence>
<keyword evidence="14" id="KW-0808">Transferase</keyword>
<evidence type="ECO:0000256" key="31">
    <source>
        <dbReference type="ARBA" id="ARBA00068733"/>
    </source>
</evidence>
<evidence type="ECO:0000256" key="3">
    <source>
        <dbReference type="ARBA" id="ARBA00004123"/>
    </source>
</evidence>
<keyword evidence="26" id="KW-0206">Cytoskeleton</keyword>
<evidence type="ECO:0000256" key="6">
    <source>
        <dbReference type="ARBA" id="ARBA00004484"/>
    </source>
</evidence>
<dbReference type="GO" id="GO:0051646">
    <property type="term" value="P:mitochondrion localization"/>
    <property type="evidence" value="ECO:0007669"/>
    <property type="project" value="UniProtKB-ARBA"/>
</dbReference>
<keyword evidence="21" id="KW-0832">Ubl conjugation</keyword>
<dbReference type="GO" id="GO:0032886">
    <property type="term" value="P:regulation of microtubule-based process"/>
    <property type="evidence" value="ECO:0007669"/>
    <property type="project" value="UniProtKB-ARBA"/>
</dbReference>
<keyword evidence="24" id="KW-0804">Transcription</keyword>
<evidence type="ECO:0000256" key="7">
    <source>
        <dbReference type="ARBA" id="ARBA00004489"/>
    </source>
</evidence>
<dbReference type="GO" id="GO:0008270">
    <property type="term" value="F:zinc ion binding"/>
    <property type="evidence" value="ECO:0007669"/>
    <property type="project" value="UniProtKB-KW"/>
</dbReference>
<dbReference type="GO" id="GO:0000118">
    <property type="term" value="C:histone deacetylase complex"/>
    <property type="evidence" value="ECO:0007669"/>
    <property type="project" value="TreeGrafter"/>
</dbReference>
<keyword evidence="25" id="KW-0009">Actin-binding</keyword>
<evidence type="ECO:0000256" key="15">
    <source>
        <dbReference type="ARBA" id="ARBA00022723"/>
    </source>
</evidence>
<proteinExistence type="inferred from homology"/>
<dbReference type="FunFam" id="3.30.40.10:FF:000342">
    <property type="entry name" value="Histone deacetylase 6"/>
    <property type="match status" value="1"/>
</dbReference>
<evidence type="ECO:0000256" key="34">
    <source>
        <dbReference type="SAM" id="MobiDB-lite"/>
    </source>
</evidence>
<feature type="domain" description="UBP-type" evidence="35">
    <location>
        <begin position="477"/>
        <end position="575"/>
    </location>
</feature>
<evidence type="ECO:0000256" key="32">
    <source>
        <dbReference type="ARBA" id="ARBA00082852"/>
    </source>
</evidence>
<dbReference type="PANTHER" id="PTHR10625:SF38">
    <property type="entry name" value="HISTONE DEACETYLASE 6, ISOFORM G"/>
    <property type="match status" value="1"/>
</dbReference>
<dbReference type="InterPro" id="IPR023696">
    <property type="entry name" value="Ureohydrolase_dom_sf"/>
</dbReference>
<evidence type="ECO:0000313" key="36">
    <source>
        <dbReference type="EMBL" id="CAI8008675.1"/>
    </source>
</evidence>
<evidence type="ECO:0000256" key="20">
    <source>
        <dbReference type="ARBA" id="ARBA00022833"/>
    </source>
</evidence>
<feature type="region of interest" description="Disordered" evidence="34">
    <location>
        <begin position="418"/>
        <end position="454"/>
    </location>
</feature>